<organism evidence="1 2">
    <name type="scientific">Portunus trituberculatus</name>
    <name type="common">Swimming crab</name>
    <name type="synonym">Neptunus trituberculatus</name>
    <dbReference type="NCBI Taxonomy" id="210409"/>
    <lineage>
        <taxon>Eukaryota</taxon>
        <taxon>Metazoa</taxon>
        <taxon>Ecdysozoa</taxon>
        <taxon>Arthropoda</taxon>
        <taxon>Crustacea</taxon>
        <taxon>Multicrustacea</taxon>
        <taxon>Malacostraca</taxon>
        <taxon>Eumalacostraca</taxon>
        <taxon>Eucarida</taxon>
        <taxon>Decapoda</taxon>
        <taxon>Pleocyemata</taxon>
        <taxon>Brachyura</taxon>
        <taxon>Eubrachyura</taxon>
        <taxon>Portunoidea</taxon>
        <taxon>Portunidae</taxon>
        <taxon>Portuninae</taxon>
        <taxon>Portunus</taxon>
    </lineage>
</organism>
<dbReference type="AlphaFoldDB" id="A0A5B7DL85"/>
<evidence type="ECO:0000313" key="1">
    <source>
        <dbReference type="EMBL" id="MPC22208.1"/>
    </source>
</evidence>
<reference evidence="1 2" key="1">
    <citation type="submission" date="2019-05" db="EMBL/GenBank/DDBJ databases">
        <title>Another draft genome of Portunus trituberculatus and its Hox gene families provides insights of decapod evolution.</title>
        <authorList>
            <person name="Jeong J.-H."/>
            <person name="Song I."/>
            <person name="Kim S."/>
            <person name="Choi T."/>
            <person name="Kim D."/>
            <person name="Ryu S."/>
            <person name="Kim W."/>
        </authorList>
    </citation>
    <scope>NUCLEOTIDE SEQUENCE [LARGE SCALE GENOMIC DNA]</scope>
    <source>
        <tissue evidence="1">Muscle</tissue>
    </source>
</reference>
<dbReference type="OrthoDB" id="415706at2759"/>
<name>A0A5B7DL85_PORTR</name>
<protein>
    <submittedName>
        <fullName evidence="1">Uncharacterized protein</fullName>
    </submittedName>
</protein>
<keyword evidence="2" id="KW-1185">Reference proteome</keyword>
<accession>A0A5B7DL85</accession>
<sequence>MTSVLGTLEVGERGSRSSLMATVLGSMRRDGLRENGRLRVSFVSTTMGVRSSWEEVWCGKMYKLVKGRFGYAVRVVGGTQARWARQKLSGRGEQEATYEQWKEALPDAKFLEELLPSQEDLDSIRASLITYRDKIKDSIPEFSLDPKLWEAGEEGYSQVAQWFKERLDDAIQAAEEDKKSGSSIFSDGEILTLSGGVGAPTPLAKVQRHVAVTAYNTNTNNATPRQHTQ</sequence>
<dbReference type="Proteomes" id="UP000324222">
    <property type="component" value="Unassembled WGS sequence"/>
</dbReference>
<proteinExistence type="predicted"/>
<gene>
    <name evidence="1" type="ORF">E2C01_015218</name>
</gene>
<comment type="caution">
    <text evidence="1">The sequence shown here is derived from an EMBL/GenBank/DDBJ whole genome shotgun (WGS) entry which is preliminary data.</text>
</comment>
<dbReference type="EMBL" id="VSRR010001062">
    <property type="protein sequence ID" value="MPC22208.1"/>
    <property type="molecule type" value="Genomic_DNA"/>
</dbReference>
<evidence type="ECO:0000313" key="2">
    <source>
        <dbReference type="Proteomes" id="UP000324222"/>
    </source>
</evidence>